<evidence type="ECO:0000256" key="5">
    <source>
        <dbReference type="ARBA" id="ARBA00023273"/>
    </source>
</evidence>
<sequence length="123" mass="13974">MLQSVGTSIDITEASSSRPIFAYTQWRAKASDEVKEEKEGDSADSLGAYEIDEIEIPDCSAEEIDLEHCRIKCISKLERFPNVKNLCLRNNLITKLENLEPVAKTLKELDVYDNQITKVRQII</sequence>
<comment type="caution">
    <text evidence="6">The sequence shown here is derived from an EMBL/GenBank/DDBJ whole genome shotgun (WGS) entry which is preliminary data.</text>
</comment>
<dbReference type="EMBL" id="CAXLJL010000523">
    <property type="protein sequence ID" value="CAL5138721.1"/>
    <property type="molecule type" value="Genomic_DNA"/>
</dbReference>
<keyword evidence="2" id="KW-0433">Leucine-rich repeat</keyword>
<comment type="subcellular location">
    <subcellularLocation>
        <location evidence="1">Cell projection</location>
        <location evidence="1">Cilium</location>
    </subcellularLocation>
</comment>
<dbReference type="PANTHER" id="PTHR45973:SF9">
    <property type="entry name" value="LEUCINE-RICH REPEAT-CONTAINING PROTEIN 46"/>
    <property type="match status" value="1"/>
</dbReference>
<evidence type="ECO:0000313" key="7">
    <source>
        <dbReference type="Proteomes" id="UP001497525"/>
    </source>
</evidence>
<dbReference type="InterPro" id="IPR001611">
    <property type="entry name" value="Leu-rich_rpt"/>
</dbReference>
<reference evidence="6" key="1">
    <citation type="submission" date="2024-06" db="EMBL/GenBank/DDBJ databases">
        <authorList>
            <person name="Liu X."/>
            <person name="Lenzi L."/>
            <person name="Haldenby T S."/>
            <person name="Uol C."/>
        </authorList>
    </citation>
    <scope>NUCLEOTIDE SEQUENCE</scope>
</reference>
<name>A0AAV2TQF0_CALDB</name>
<protein>
    <submittedName>
        <fullName evidence="6">Uncharacterized protein</fullName>
    </submittedName>
</protein>
<keyword evidence="3" id="KW-0677">Repeat</keyword>
<dbReference type="Gene3D" id="3.80.10.10">
    <property type="entry name" value="Ribonuclease Inhibitor"/>
    <property type="match status" value="1"/>
</dbReference>
<evidence type="ECO:0000256" key="1">
    <source>
        <dbReference type="ARBA" id="ARBA00004138"/>
    </source>
</evidence>
<evidence type="ECO:0000313" key="6">
    <source>
        <dbReference type="EMBL" id="CAL5138721.1"/>
    </source>
</evidence>
<dbReference type="SUPFAM" id="SSF52058">
    <property type="entry name" value="L domain-like"/>
    <property type="match status" value="1"/>
</dbReference>
<evidence type="ECO:0000256" key="2">
    <source>
        <dbReference type="ARBA" id="ARBA00022614"/>
    </source>
</evidence>
<evidence type="ECO:0000256" key="3">
    <source>
        <dbReference type="ARBA" id="ARBA00022737"/>
    </source>
</evidence>
<organism evidence="6 7">
    <name type="scientific">Calicophoron daubneyi</name>
    <name type="common">Rumen fluke</name>
    <name type="synonym">Paramphistomum daubneyi</name>
    <dbReference type="NCBI Taxonomy" id="300641"/>
    <lineage>
        <taxon>Eukaryota</taxon>
        <taxon>Metazoa</taxon>
        <taxon>Spiralia</taxon>
        <taxon>Lophotrochozoa</taxon>
        <taxon>Platyhelminthes</taxon>
        <taxon>Trematoda</taxon>
        <taxon>Digenea</taxon>
        <taxon>Plagiorchiida</taxon>
        <taxon>Pronocephalata</taxon>
        <taxon>Paramphistomoidea</taxon>
        <taxon>Paramphistomidae</taxon>
        <taxon>Calicophoron</taxon>
    </lineage>
</organism>
<keyword evidence="4" id="KW-0969">Cilium</keyword>
<dbReference type="InterPro" id="IPR032675">
    <property type="entry name" value="LRR_dom_sf"/>
</dbReference>
<dbReference type="InterPro" id="IPR050576">
    <property type="entry name" value="Cilia_flagella_integrity"/>
</dbReference>
<keyword evidence="5" id="KW-0966">Cell projection</keyword>
<accession>A0AAV2TQF0</accession>
<dbReference type="PANTHER" id="PTHR45973">
    <property type="entry name" value="PROTEIN PHOSPHATASE 1 REGULATORY SUBUNIT SDS22-RELATED"/>
    <property type="match status" value="1"/>
</dbReference>
<gene>
    <name evidence="6" type="ORF">CDAUBV1_LOCUS13534</name>
</gene>
<dbReference type="SMART" id="SM00365">
    <property type="entry name" value="LRR_SD22"/>
    <property type="match status" value="2"/>
</dbReference>
<evidence type="ECO:0000256" key="4">
    <source>
        <dbReference type="ARBA" id="ARBA00023069"/>
    </source>
</evidence>
<dbReference type="PROSITE" id="PS51450">
    <property type="entry name" value="LRR"/>
    <property type="match status" value="1"/>
</dbReference>
<dbReference type="Proteomes" id="UP001497525">
    <property type="component" value="Unassembled WGS sequence"/>
</dbReference>
<proteinExistence type="predicted"/>
<dbReference type="AlphaFoldDB" id="A0AAV2TQF0"/>